<keyword evidence="2" id="KW-0472">Membrane</keyword>
<organism evidence="3 4">
    <name type="scientific">Methylorubrum rhodinum</name>
    <dbReference type="NCBI Taxonomy" id="29428"/>
    <lineage>
        <taxon>Bacteria</taxon>
        <taxon>Pseudomonadati</taxon>
        <taxon>Pseudomonadota</taxon>
        <taxon>Alphaproteobacteria</taxon>
        <taxon>Hyphomicrobiales</taxon>
        <taxon>Methylobacteriaceae</taxon>
        <taxon>Methylorubrum</taxon>
    </lineage>
</organism>
<keyword evidence="4" id="KW-1185">Reference proteome</keyword>
<sequence length="76" mass="7954">MTDSTVTTRRARTRAARHKRSRPAGLVVALMMALVFVPVLALHAVALSGAVQDTARPAEVANAATPKPQAVKKVPG</sequence>
<evidence type="ECO:0000256" key="1">
    <source>
        <dbReference type="SAM" id="MobiDB-lite"/>
    </source>
</evidence>
<evidence type="ECO:0000313" key="4">
    <source>
        <dbReference type="Proteomes" id="UP000583454"/>
    </source>
</evidence>
<feature type="transmembrane region" description="Helical" evidence="2">
    <location>
        <begin position="24"/>
        <end position="46"/>
    </location>
</feature>
<name>A0A840ZDP9_9HYPH</name>
<evidence type="ECO:0000256" key="2">
    <source>
        <dbReference type="SAM" id="Phobius"/>
    </source>
</evidence>
<dbReference type="AlphaFoldDB" id="A0A840ZDP9"/>
<dbReference type="Proteomes" id="UP000583454">
    <property type="component" value="Unassembled WGS sequence"/>
</dbReference>
<evidence type="ECO:0000313" key="3">
    <source>
        <dbReference type="EMBL" id="MBB5755325.1"/>
    </source>
</evidence>
<keyword evidence="2" id="KW-0812">Transmembrane</keyword>
<accession>A0A840ZDP9</accession>
<dbReference type="EMBL" id="JACHOP010000001">
    <property type="protein sequence ID" value="MBB5755325.1"/>
    <property type="molecule type" value="Genomic_DNA"/>
</dbReference>
<protein>
    <submittedName>
        <fullName evidence="3">Uncharacterized protein</fullName>
    </submittedName>
</protein>
<keyword evidence="2" id="KW-1133">Transmembrane helix</keyword>
<feature type="region of interest" description="Disordered" evidence="1">
    <location>
        <begin position="1"/>
        <end position="20"/>
    </location>
</feature>
<dbReference type="RefSeq" id="WP_183562936.1">
    <property type="nucleotide sequence ID" value="NZ_JACHOP010000001.1"/>
</dbReference>
<gene>
    <name evidence="3" type="ORF">HNR00_000014</name>
</gene>
<proteinExistence type="predicted"/>
<feature type="compositionally biased region" description="Basic residues" evidence="1">
    <location>
        <begin position="9"/>
        <end position="20"/>
    </location>
</feature>
<reference evidence="3 4" key="1">
    <citation type="submission" date="2020-08" db="EMBL/GenBank/DDBJ databases">
        <title>Genomic Encyclopedia of Type Strains, Phase IV (KMG-IV): sequencing the most valuable type-strain genomes for metagenomic binning, comparative biology and taxonomic classification.</title>
        <authorList>
            <person name="Goeker M."/>
        </authorList>
    </citation>
    <scope>NUCLEOTIDE SEQUENCE [LARGE SCALE GENOMIC DNA]</scope>
    <source>
        <strain evidence="3 4">DSM 2163</strain>
    </source>
</reference>
<comment type="caution">
    <text evidence="3">The sequence shown here is derived from an EMBL/GenBank/DDBJ whole genome shotgun (WGS) entry which is preliminary data.</text>
</comment>